<feature type="domain" description="Methyltransferase" evidence="4">
    <location>
        <begin position="63"/>
        <end position="157"/>
    </location>
</feature>
<sequence>MLRDLRPEWMDDPAIDPLEHAQALAGLARLNRYTGVASLMYRYVRRLTKNRLLSATTPRPLKVLDVASGGGDVPIAWARQAKRDGVDLQITMLDISPVAIEQQQRLARARGVNVTSIQMNCLTEPLPTGFDLVTNSLFMHHLEVADAINLLRQMRAATDNAILVCDLERSRLNVGLVAFASRVLSRSKVVHHDGPQSVRGSFTRNEFADLGQYAMGTPIQMHRALPCRFIAYHVA</sequence>
<evidence type="ECO:0000256" key="1">
    <source>
        <dbReference type="ARBA" id="ARBA00022603"/>
    </source>
</evidence>
<gene>
    <name evidence="5" type="ORF">Poly59_27570</name>
</gene>
<proteinExistence type="predicted"/>
<organism evidence="5 6">
    <name type="scientific">Rubripirellula reticaptiva</name>
    <dbReference type="NCBI Taxonomy" id="2528013"/>
    <lineage>
        <taxon>Bacteria</taxon>
        <taxon>Pseudomonadati</taxon>
        <taxon>Planctomycetota</taxon>
        <taxon>Planctomycetia</taxon>
        <taxon>Pirellulales</taxon>
        <taxon>Pirellulaceae</taxon>
        <taxon>Rubripirellula</taxon>
    </lineage>
</organism>
<keyword evidence="6" id="KW-1185">Reference proteome</keyword>
<dbReference type="Gene3D" id="3.40.50.150">
    <property type="entry name" value="Vaccinia Virus protein VP39"/>
    <property type="match status" value="1"/>
</dbReference>
<accession>A0A5C6EU85</accession>
<dbReference type="PANTHER" id="PTHR43464">
    <property type="entry name" value="METHYLTRANSFERASE"/>
    <property type="match status" value="1"/>
</dbReference>
<evidence type="ECO:0000256" key="3">
    <source>
        <dbReference type="ARBA" id="ARBA00022691"/>
    </source>
</evidence>
<comment type="caution">
    <text evidence="5">The sequence shown here is derived from an EMBL/GenBank/DDBJ whole genome shotgun (WGS) entry which is preliminary data.</text>
</comment>
<dbReference type="SUPFAM" id="SSF53335">
    <property type="entry name" value="S-adenosyl-L-methionine-dependent methyltransferases"/>
    <property type="match status" value="1"/>
</dbReference>
<dbReference type="AlphaFoldDB" id="A0A5C6EU85"/>
<dbReference type="Proteomes" id="UP000317977">
    <property type="component" value="Unassembled WGS sequence"/>
</dbReference>
<evidence type="ECO:0000313" key="5">
    <source>
        <dbReference type="EMBL" id="TWU51166.1"/>
    </source>
</evidence>
<evidence type="ECO:0000313" key="6">
    <source>
        <dbReference type="Proteomes" id="UP000317977"/>
    </source>
</evidence>
<dbReference type="CDD" id="cd02440">
    <property type="entry name" value="AdoMet_MTases"/>
    <property type="match status" value="1"/>
</dbReference>
<name>A0A5C6EU85_9BACT</name>
<dbReference type="GO" id="GO:0008168">
    <property type="term" value="F:methyltransferase activity"/>
    <property type="evidence" value="ECO:0007669"/>
    <property type="project" value="UniProtKB-KW"/>
</dbReference>
<keyword evidence="3" id="KW-0949">S-adenosyl-L-methionine</keyword>
<dbReference type="OrthoDB" id="9800454at2"/>
<protein>
    <recommendedName>
        <fullName evidence="4">Methyltransferase domain-containing protein</fullName>
    </recommendedName>
</protein>
<evidence type="ECO:0000259" key="4">
    <source>
        <dbReference type="Pfam" id="PF13649"/>
    </source>
</evidence>
<dbReference type="Pfam" id="PF13649">
    <property type="entry name" value="Methyltransf_25"/>
    <property type="match status" value="1"/>
</dbReference>
<reference evidence="5 6" key="1">
    <citation type="submission" date="2019-02" db="EMBL/GenBank/DDBJ databases">
        <title>Deep-cultivation of Planctomycetes and their phenomic and genomic characterization uncovers novel biology.</title>
        <authorList>
            <person name="Wiegand S."/>
            <person name="Jogler M."/>
            <person name="Boedeker C."/>
            <person name="Pinto D."/>
            <person name="Vollmers J."/>
            <person name="Rivas-Marin E."/>
            <person name="Kohn T."/>
            <person name="Peeters S.H."/>
            <person name="Heuer A."/>
            <person name="Rast P."/>
            <person name="Oberbeckmann S."/>
            <person name="Bunk B."/>
            <person name="Jeske O."/>
            <person name="Meyerdierks A."/>
            <person name="Storesund J.E."/>
            <person name="Kallscheuer N."/>
            <person name="Luecker S."/>
            <person name="Lage O.M."/>
            <person name="Pohl T."/>
            <person name="Merkel B.J."/>
            <person name="Hornburger P."/>
            <person name="Mueller R.-W."/>
            <person name="Bruemmer F."/>
            <person name="Labrenz M."/>
            <person name="Spormann A.M."/>
            <person name="Op Den Camp H."/>
            <person name="Overmann J."/>
            <person name="Amann R."/>
            <person name="Jetten M.S.M."/>
            <person name="Mascher T."/>
            <person name="Medema M.H."/>
            <person name="Devos D.P."/>
            <person name="Kaster A.-K."/>
            <person name="Ovreas L."/>
            <person name="Rohde M."/>
            <person name="Galperin M.Y."/>
            <person name="Jogler C."/>
        </authorList>
    </citation>
    <scope>NUCLEOTIDE SEQUENCE [LARGE SCALE GENOMIC DNA]</scope>
    <source>
        <strain evidence="5 6">Poly59</strain>
    </source>
</reference>
<keyword evidence="2" id="KW-0808">Transferase</keyword>
<keyword evidence="1" id="KW-0489">Methyltransferase</keyword>
<dbReference type="InterPro" id="IPR041698">
    <property type="entry name" value="Methyltransf_25"/>
</dbReference>
<dbReference type="InterPro" id="IPR029063">
    <property type="entry name" value="SAM-dependent_MTases_sf"/>
</dbReference>
<dbReference type="PANTHER" id="PTHR43464:SF19">
    <property type="entry name" value="UBIQUINONE BIOSYNTHESIS O-METHYLTRANSFERASE, MITOCHONDRIAL"/>
    <property type="match status" value="1"/>
</dbReference>
<dbReference type="EMBL" id="SJPX01000003">
    <property type="protein sequence ID" value="TWU51166.1"/>
    <property type="molecule type" value="Genomic_DNA"/>
</dbReference>
<dbReference type="GO" id="GO:0032259">
    <property type="term" value="P:methylation"/>
    <property type="evidence" value="ECO:0007669"/>
    <property type="project" value="UniProtKB-KW"/>
</dbReference>
<evidence type="ECO:0000256" key="2">
    <source>
        <dbReference type="ARBA" id="ARBA00022679"/>
    </source>
</evidence>
<dbReference type="RefSeq" id="WP_146534584.1">
    <property type="nucleotide sequence ID" value="NZ_SJPX01000003.1"/>
</dbReference>